<dbReference type="PANTHER" id="PTHR35601">
    <property type="entry name" value="TOXIN RELE"/>
    <property type="match status" value="1"/>
</dbReference>
<evidence type="ECO:0000256" key="1">
    <source>
        <dbReference type="ARBA" id="ARBA00006226"/>
    </source>
</evidence>
<protein>
    <submittedName>
        <fullName evidence="3">Type II toxin-antitoxin system RelE/ParE family toxin</fullName>
    </submittedName>
</protein>
<comment type="similarity">
    <text evidence="1">Belongs to the RelE toxin family.</text>
</comment>
<dbReference type="Proteomes" id="UP000229307">
    <property type="component" value="Unassembled WGS sequence"/>
</dbReference>
<dbReference type="InterPro" id="IPR007712">
    <property type="entry name" value="RelE/ParE_toxin"/>
</dbReference>
<proteinExistence type="inferred from homology"/>
<keyword evidence="2" id="KW-1277">Toxin-antitoxin system</keyword>
<dbReference type="InterPro" id="IPR035093">
    <property type="entry name" value="RelE/ParE_toxin_dom_sf"/>
</dbReference>
<accession>A0A2M7S8Y4</accession>
<name>A0A2M7S8Y4_9BACT</name>
<gene>
    <name evidence="3" type="ORF">COY52_08315</name>
</gene>
<dbReference type="SUPFAM" id="SSF143011">
    <property type="entry name" value="RelE-like"/>
    <property type="match status" value="1"/>
</dbReference>
<evidence type="ECO:0000256" key="2">
    <source>
        <dbReference type="ARBA" id="ARBA00022649"/>
    </source>
</evidence>
<reference evidence="4" key="1">
    <citation type="submission" date="2017-09" db="EMBL/GenBank/DDBJ databases">
        <title>Depth-based differentiation of microbial function through sediment-hosted aquifers and enrichment of novel symbionts in the deep terrestrial subsurface.</title>
        <authorList>
            <person name="Probst A.J."/>
            <person name="Ladd B."/>
            <person name="Jarett J.K."/>
            <person name="Geller-Mcgrath D.E."/>
            <person name="Sieber C.M.K."/>
            <person name="Emerson J.B."/>
            <person name="Anantharaman K."/>
            <person name="Thomas B.C."/>
            <person name="Malmstrom R."/>
            <person name="Stieglmeier M."/>
            <person name="Klingl A."/>
            <person name="Woyke T."/>
            <person name="Ryan C.M."/>
            <person name="Banfield J.F."/>
        </authorList>
    </citation>
    <scope>NUCLEOTIDE SEQUENCE [LARGE SCALE GENOMIC DNA]</scope>
</reference>
<comment type="caution">
    <text evidence="3">The sequence shown here is derived from an EMBL/GenBank/DDBJ whole genome shotgun (WGS) entry which is preliminary data.</text>
</comment>
<dbReference type="Pfam" id="PF05016">
    <property type="entry name" value="ParE_toxin"/>
    <property type="match status" value="1"/>
</dbReference>
<dbReference type="AlphaFoldDB" id="A0A2M7S8Y4"/>
<dbReference type="Gene3D" id="3.30.2310.20">
    <property type="entry name" value="RelE-like"/>
    <property type="match status" value="1"/>
</dbReference>
<evidence type="ECO:0000313" key="3">
    <source>
        <dbReference type="EMBL" id="PIZ15984.1"/>
    </source>
</evidence>
<dbReference type="PANTHER" id="PTHR35601:SF1">
    <property type="entry name" value="TOXIN RELE"/>
    <property type="match status" value="1"/>
</dbReference>
<dbReference type="EMBL" id="PFMR01000220">
    <property type="protein sequence ID" value="PIZ15984.1"/>
    <property type="molecule type" value="Genomic_DNA"/>
</dbReference>
<evidence type="ECO:0000313" key="4">
    <source>
        <dbReference type="Proteomes" id="UP000229307"/>
    </source>
</evidence>
<sequence>MQAVYHPKVLSEDIPRLNKNIAERIKKAIEQRLMAAPEKYGARLRKGLGGYWKLRAGDYRVIYKIAESRHSAEIRPFGRGSVEQEVRIMVIGHRKDVYSEAGSRIY</sequence>
<organism evidence="3 4">
    <name type="scientific">Candidatus Desantisbacteria bacterium CG_4_10_14_0_8_um_filter_48_22</name>
    <dbReference type="NCBI Taxonomy" id="1974543"/>
    <lineage>
        <taxon>Bacteria</taxon>
        <taxon>Candidatus Desantisiibacteriota</taxon>
    </lineage>
</organism>